<evidence type="ECO:0000259" key="1">
    <source>
        <dbReference type="Pfam" id="PF12773"/>
    </source>
</evidence>
<evidence type="ECO:0000313" key="3">
    <source>
        <dbReference type="Proteomes" id="UP001501009"/>
    </source>
</evidence>
<gene>
    <name evidence="2" type="ORF">GCM10022403_010540</name>
</gene>
<evidence type="ECO:0000313" key="2">
    <source>
        <dbReference type="EMBL" id="GAA3777649.1"/>
    </source>
</evidence>
<keyword evidence="3" id="KW-1185">Reference proteome</keyword>
<reference evidence="3" key="1">
    <citation type="journal article" date="2019" name="Int. J. Syst. Evol. Microbiol.">
        <title>The Global Catalogue of Microorganisms (GCM) 10K type strain sequencing project: providing services to taxonomists for standard genome sequencing and annotation.</title>
        <authorList>
            <consortium name="The Broad Institute Genomics Platform"/>
            <consortium name="The Broad Institute Genome Sequencing Center for Infectious Disease"/>
            <person name="Wu L."/>
            <person name="Ma J."/>
        </authorList>
    </citation>
    <scope>NUCLEOTIDE SEQUENCE [LARGE SCALE GENOMIC DNA]</scope>
    <source>
        <strain evidence="3">JCM 17138</strain>
    </source>
</reference>
<protein>
    <recommendedName>
        <fullName evidence="1">DZANK-type domain-containing protein</fullName>
    </recommendedName>
</protein>
<feature type="domain" description="DZANK-type" evidence="1">
    <location>
        <begin position="222"/>
        <end position="266"/>
    </location>
</feature>
<dbReference type="Pfam" id="PF12773">
    <property type="entry name" value="DZR"/>
    <property type="match status" value="1"/>
</dbReference>
<dbReference type="Proteomes" id="UP001501009">
    <property type="component" value="Unassembled WGS sequence"/>
</dbReference>
<dbReference type="EMBL" id="BAABDE010000005">
    <property type="protein sequence ID" value="GAA3777649.1"/>
    <property type="molecule type" value="Genomic_DNA"/>
</dbReference>
<name>A0ABP7H0A6_9ACTN</name>
<proteinExistence type="predicted"/>
<dbReference type="InterPro" id="IPR025874">
    <property type="entry name" value="DZR"/>
</dbReference>
<comment type="caution">
    <text evidence="2">The sequence shown here is derived from an EMBL/GenBank/DDBJ whole genome shotgun (WGS) entry which is preliminary data.</text>
</comment>
<sequence length="269" mass="28626">MTAAPAAMIAALRNCTTPAAPERPADGENQYPSASVVGQGCRRPELWGDHMSSEIYFSNNYRDLCERNGTGAGFQFEFSCSRCYDTWRSPFEAYAGERAATWLGKGVDMAWSLLGSAGRGVTSAADGLAGAGWGQARDSAFQRAITNAQGHFNRCARCTNYVCGRCWNAAQGLCLHCAPDTAAEAMAAQQRGLNDMASQRAYAVGQQAGQTYDPTTPRQLVCPQCRTETHGAAYCSGCGYHLAQSTQCTSCSTVVPDGAAFCPGCGTRR</sequence>
<accession>A0ABP7H0A6</accession>
<organism evidence="2 3">
    <name type="scientific">Streptomyces coacervatus</name>
    <dbReference type="NCBI Taxonomy" id="647381"/>
    <lineage>
        <taxon>Bacteria</taxon>
        <taxon>Bacillati</taxon>
        <taxon>Actinomycetota</taxon>
        <taxon>Actinomycetes</taxon>
        <taxon>Kitasatosporales</taxon>
        <taxon>Streptomycetaceae</taxon>
        <taxon>Streptomyces</taxon>
    </lineage>
</organism>